<dbReference type="InterPro" id="IPR011101">
    <property type="entry name" value="DUF5131"/>
</dbReference>
<dbReference type="EMBL" id="QRGP01000001">
    <property type="protein sequence ID" value="RDV06392.1"/>
    <property type="molecule type" value="Genomic_DNA"/>
</dbReference>
<gene>
    <name evidence="1" type="ORF">DXH95_02915</name>
</gene>
<keyword evidence="2" id="KW-1185">Reference proteome</keyword>
<protein>
    <submittedName>
        <fullName evidence="1">Phage Gp37/Gp68 family protein</fullName>
    </submittedName>
</protein>
<comment type="caution">
    <text evidence="1">The sequence shown here is derived from an EMBL/GenBank/DDBJ whole genome shotgun (WGS) entry which is preliminary data.</text>
</comment>
<dbReference type="OrthoDB" id="9787478at2"/>
<evidence type="ECO:0000313" key="1">
    <source>
        <dbReference type="EMBL" id="RDV06392.1"/>
    </source>
</evidence>
<dbReference type="AlphaFoldDB" id="A0A371BFL5"/>
<name>A0A371BFL5_9SPHN</name>
<sequence>MADHTKIEWTEATWNPITGCSVYSAGCTNCYAMKLAGTRLRHHPSRAGLTIDTKAGPVWNGQVRFNEDWLTQPLQWKRPRMIFVCAHADLFHEAVPDEWIDRIFAVMALCPQHTFQVLTKRSDRMRAYMHGFTCDGARRFNVADAAGRMMEDGDGAWSTVAANTDWPLPNVWLGVSVENQATADERIPDLLATPAAVRWLSCEPLLGPVDFNEVPAERGRASRPIFGPLSGYCRRHFPRYDCKCSDQRPKIDWVVVGGESGNDARPMHPDWARSLRDQCEAAGTPFFFKQWGNWAPGEIAGEHLDPEKAAKGASFYNDRWHDCWSEPEMHVDDEPDVYRVGKKAAGRQLDGKLHDGMPEVHNV</sequence>
<dbReference type="Pfam" id="PF07505">
    <property type="entry name" value="DUF5131"/>
    <property type="match status" value="1"/>
</dbReference>
<accession>A0A371BFL5</accession>
<proteinExistence type="predicted"/>
<evidence type="ECO:0000313" key="2">
    <source>
        <dbReference type="Proteomes" id="UP000263833"/>
    </source>
</evidence>
<organism evidence="1 2">
    <name type="scientific">Sphingorhabdus pulchriflava</name>
    <dbReference type="NCBI Taxonomy" id="2292257"/>
    <lineage>
        <taxon>Bacteria</taxon>
        <taxon>Pseudomonadati</taxon>
        <taxon>Pseudomonadota</taxon>
        <taxon>Alphaproteobacteria</taxon>
        <taxon>Sphingomonadales</taxon>
        <taxon>Sphingomonadaceae</taxon>
        <taxon>Sphingorhabdus</taxon>
    </lineage>
</organism>
<dbReference type="RefSeq" id="WP_115547945.1">
    <property type="nucleotide sequence ID" value="NZ_QRGP01000001.1"/>
</dbReference>
<reference evidence="2" key="1">
    <citation type="submission" date="2018-08" db="EMBL/GenBank/DDBJ databases">
        <authorList>
            <person name="Kim S.-J."/>
            <person name="Jung G.-Y."/>
        </authorList>
    </citation>
    <scope>NUCLEOTIDE SEQUENCE [LARGE SCALE GENOMIC DNA]</scope>
    <source>
        <strain evidence="2">GY_G</strain>
    </source>
</reference>
<dbReference type="Proteomes" id="UP000263833">
    <property type="component" value="Unassembled WGS sequence"/>
</dbReference>